<evidence type="ECO:0000313" key="6">
    <source>
        <dbReference type="Proteomes" id="UP000092600"/>
    </source>
</evidence>
<evidence type="ECO:0000256" key="2">
    <source>
        <dbReference type="ARBA" id="ARBA00023163"/>
    </source>
</evidence>
<dbReference type="STRING" id="4615.A0A199V7L8"/>
<accession>A0A199V7L8</accession>
<dbReference type="Proteomes" id="UP000092600">
    <property type="component" value="Unassembled WGS sequence"/>
</dbReference>
<gene>
    <name evidence="5" type="ORF">ACMD2_22976</name>
</gene>
<name>A0A199V7L8_ANACO</name>
<evidence type="ECO:0000256" key="3">
    <source>
        <dbReference type="PROSITE-ProRule" id="PRU01191"/>
    </source>
</evidence>
<evidence type="ECO:0000256" key="4">
    <source>
        <dbReference type="SAM" id="MobiDB-lite"/>
    </source>
</evidence>
<feature type="region of interest" description="VHIID" evidence="3">
    <location>
        <begin position="298"/>
        <end position="363"/>
    </location>
</feature>
<organism evidence="5 6">
    <name type="scientific">Ananas comosus</name>
    <name type="common">Pineapple</name>
    <name type="synonym">Ananas ananas</name>
    <dbReference type="NCBI Taxonomy" id="4615"/>
    <lineage>
        <taxon>Eukaryota</taxon>
        <taxon>Viridiplantae</taxon>
        <taxon>Streptophyta</taxon>
        <taxon>Embryophyta</taxon>
        <taxon>Tracheophyta</taxon>
        <taxon>Spermatophyta</taxon>
        <taxon>Magnoliopsida</taxon>
        <taxon>Liliopsida</taxon>
        <taxon>Poales</taxon>
        <taxon>Bromeliaceae</taxon>
        <taxon>Bromelioideae</taxon>
        <taxon>Ananas</taxon>
    </lineage>
</organism>
<dbReference type="Pfam" id="PF03514">
    <property type="entry name" value="GRAS"/>
    <property type="match status" value="1"/>
</dbReference>
<evidence type="ECO:0000256" key="1">
    <source>
        <dbReference type="ARBA" id="ARBA00023015"/>
    </source>
</evidence>
<evidence type="ECO:0000313" key="5">
    <source>
        <dbReference type="EMBL" id="OAY72871.1"/>
    </source>
</evidence>
<comment type="similarity">
    <text evidence="3">Belongs to the GRAS family.</text>
</comment>
<feature type="region of interest" description="Disordered" evidence="4">
    <location>
        <begin position="171"/>
        <end position="225"/>
    </location>
</feature>
<feature type="short sequence motif" description="VHIID" evidence="3">
    <location>
        <begin position="329"/>
        <end position="333"/>
    </location>
</feature>
<sequence>MASGFPGRDSRGSYAGFGGGSAVQIPFQGRSDGGGGGGGAGVLKRTLSEMERRQQQMALQQALFLRSVKQKIHMASPLSSDLGSLTSPSSISSGCLVQGGPQRGWHPAALESDRNPKAATESAMRNQLHELERRLLGDDEEEELEEATASGSAVTGSEWGETMRQLISISAAPSPSSLPPPPPTMANQSNPLSPSPSPSNSSSSNSTASSTASCSTPPPSNPSRQLLSDAAAAVAEGNLAAAAASLAAVRRAASPRGDAEQRLAAMMAAALASRLDPPAPSGAHPAADLFAAEHRFATQLLHDASPCFKLGLAVANLAILEAARGHPKLHVVDFDVGSGAQHAELIRALAERRPRPASLKITAVADPAYPLPAAAAKGLRDVGDRLSKLADRAGVGLRFSIVSLRAAELDRASLGCEPDEALAVNLAFVLSRIADESVSPANPRDELLRRVRALAPRAVALVEQEMSGNTAPFAARFAEACAHYGALLESLEATLGRDSADRARVEAALSRKATNTVAREGPERVERCELFGKWRARMSMAGFRPLPLGPGVAEPVRARLASTGPNPGFAVKEDAGGLGFSWMGRVLTFASAWR</sequence>
<dbReference type="AlphaFoldDB" id="A0A199V7L8"/>
<feature type="compositionally biased region" description="Low complexity" evidence="4">
    <location>
        <begin position="186"/>
        <end position="215"/>
    </location>
</feature>
<comment type="caution">
    <text evidence="5">The sequence shown here is derived from an EMBL/GenBank/DDBJ whole genome shotgun (WGS) entry which is preliminary data.</text>
</comment>
<dbReference type="PROSITE" id="PS50985">
    <property type="entry name" value="GRAS"/>
    <property type="match status" value="1"/>
</dbReference>
<keyword evidence="2" id="KW-0804">Transcription</keyword>
<feature type="region of interest" description="Leucine repeat II (LRII)" evidence="3">
    <location>
        <begin position="381"/>
        <end position="413"/>
    </location>
</feature>
<proteinExistence type="inferred from homology"/>
<protein>
    <submittedName>
        <fullName evidence="5">Scarecrow-like protein 8</fullName>
    </submittedName>
</protein>
<dbReference type="InterPro" id="IPR005202">
    <property type="entry name" value="TF_GRAS"/>
</dbReference>
<comment type="caution">
    <text evidence="3">Lacks conserved residue(s) required for the propagation of feature annotation.</text>
</comment>
<reference evidence="5 6" key="1">
    <citation type="journal article" date="2016" name="DNA Res.">
        <title>The draft genome of MD-2 pineapple using hybrid error correction of long reads.</title>
        <authorList>
            <person name="Redwan R.M."/>
            <person name="Saidin A."/>
            <person name="Kumar S.V."/>
        </authorList>
    </citation>
    <scope>NUCLEOTIDE SEQUENCE [LARGE SCALE GENOMIC DNA]</scope>
    <source>
        <strain evidence="6">cv. MD2</strain>
        <tissue evidence="5">Leaf</tissue>
    </source>
</reference>
<dbReference type="EMBL" id="LSRQ01002945">
    <property type="protein sequence ID" value="OAY72871.1"/>
    <property type="molecule type" value="Genomic_DNA"/>
</dbReference>
<keyword evidence="1" id="KW-0805">Transcription regulation</keyword>
<feature type="region of interest" description="Disordered" evidence="4">
    <location>
        <begin position="93"/>
        <end position="123"/>
    </location>
</feature>
<feature type="region of interest" description="SAW" evidence="3">
    <location>
        <begin position="518"/>
        <end position="594"/>
    </location>
</feature>
<dbReference type="PANTHER" id="PTHR31636">
    <property type="entry name" value="OSJNBA0084A10.13 PROTEIN-RELATED"/>
    <property type="match status" value="1"/>
</dbReference>